<evidence type="ECO:0000256" key="3">
    <source>
        <dbReference type="ARBA" id="ARBA00022989"/>
    </source>
</evidence>
<keyword evidence="4 5" id="KW-0472">Membrane</keyword>
<evidence type="ECO:0000313" key="8">
    <source>
        <dbReference type="Proteomes" id="UP000242502"/>
    </source>
</evidence>
<organism evidence="7 8">
    <name type="scientific">Candidatus Endobugula sertula</name>
    <name type="common">Bugula neritina bacterial symbiont</name>
    <dbReference type="NCBI Taxonomy" id="62101"/>
    <lineage>
        <taxon>Bacteria</taxon>
        <taxon>Pseudomonadati</taxon>
        <taxon>Pseudomonadota</taxon>
        <taxon>Gammaproteobacteria</taxon>
        <taxon>Cellvibrionales</taxon>
        <taxon>Cellvibrionaceae</taxon>
        <taxon>Candidatus Endobugula</taxon>
    </lineage>
</organism>
<dbReference type="EMBL" id="MDLC01000039">
    <property type="protein sequence ID" value="ODS23092.1"/>
    <property type="molecule type" value="Genomic_DNA"/>
</dbReference>
<keyword evidence="3 5" id="KW-1133">Transmembrane helix</keyword>
<dbReference type="InterPro" id="IPR010445">
    <property type="entry name" value="LapA_dom"/>
</dbReference>
<protein>
    <recommendedName>
        <fullName evidence="6">Lipopolysaccharide assembly protein A domain-containing protein</fullName>
    </recommendedName>
</protein>
<dbReference type="AlphaFoldDB" id="A0A1D2QNE3"/>
<evidence type="ECO:0000313" key="7">
    <source>
        <dbReference type="EMBL" id="ODS23092.1"/>
    </source>
</evidence>
<comment type="caution">
    <text evidence="7">The sequence shown here is derived from an EMBL/GenBank/DDBJ whole genome shotgun (WGS) entry which is preliminary data.</text>
</comment>
<dbReference type="Pfam" id="PF06305">
    <property type="entry name" value="LapA_dom"/>
    <property type="match status" value="1"/>
</dbReference>
<proteinExistence type="predicted"/>
<reference evidence="7 8" key="1">
    <citation type="journal article" date="2016" name="Appl. Environ. Microbiol.">
        <title>Lack of Overt Genome Reduction in the Bryostatin-Producing Bryozoan Symbiont "Candidatus Endobugula sertula".</title>
        <authorList>
            <person name="Miller I.J."/>
            <person name="Vanee N."/>
            <person name="Fong S.S."/>
            <person name="Lim-Fong G.E."/>
            <person name="Kwan J.C."/>
        </authorList>
    </citation>
    <scope>NUCLEOTIDE SEQUENCE [LARGE SCALE GENOMIC DNA]</scope>
    <source>
        <strain evidence="7">AB1-4</strain>
    </source>
</reference>
<evidence type="ECO:0000256" key="1">
    <source>
        <dbReference type="ARBA" id="ARBA00022475"/>
    </source>
</evidence>
<evidence type="ECO:0000256" key="2">
    <source>
        <dbReference type="ARBA" id="ARBA00022692"/>
    </source>
</evidence>
<dbReference type="Proteomes" id="UP000242502">
    <property type="component" value="Unassembled WGS sequence"/>
</dbReference>
<feature type="transmembrane region" description="Helical" evidence="5">
    <location>
        <begin position="49"/>
        <end position="71"/>
    </location>
</feature>
<feature type="domain" description="Lipopolysaccharide assembly protein A" evidence="6">
    <location>
        <begin position="27"/>
        <end position="91"/>
    </location>
</feature>
<evidence type="ECO:0000256" key="4">
    <source>
        <dbReference type="ARBA" id="ARBA00023136"/>
    </source>
</evidence>
<accession>A0A1D2QNE3</accession>
<gene>
    <name evidence="7" type="ORF">AB835_10560</name>
</gene>
<sequence length="100" mass="11266">MVRWIIRLFLLVLFLLAVAIGITLAYENNTLVPIVLLGYSLPKFSVGLWVVIALFFGAIIGLLLSGLLVLLSRHSHYNKDRKIEHLQKEINQLRISGIKG</sequence>
<dbReference type="GO" id="GO:0005886">
    <property type="term" value="C:plasma membrane"/>
    <property type="evidence" value="ECO:0007669"/>
    <property type="project" value="InterPro"/>
</dbReference>
<evidence type="ECO:0000256" key="5">
    <source>
        <dbReference type="SAM" id="Phobius"/>
    </source>
</evidence>
<keyword evidence="1" id="KW-1003">Cell membrane</keyword>
<evidence type="ECO:0000259" key="6">
    <source>
        <dbReference type="Pfam" id="PF06305"/>
    </source>
</evidence>
<dbReference type="STRING" id="62101.AB835_10560"/>
<name>A0A1D2QNE3_9GAMM</name>
<keyword evidence="2 5" id="KW-0812">Transmembrane</keyword>